<evidence type="ECO:0000256" key="4">
    <source>
        <dbReference type="ARBA" id="ARBA00022475"/>
    </source>
</evidence>
<feature type="transmembrane region" description="Helical" evidence="8">
    <location>
        <begin position="97"/>
        <end position="123"/>
    </location>
</feature>
<evidence type="ECO:0000256" key="2">
    <source>
        <dbReference type="ARBA" id="ARBA00005275"/>
    </source>
</evidence>
<feature type="transmembrane region" description="Helical" evidence="8">
    <location>
        <begin position="256"/>
        <end position="274"/>
    </location>
</feature>
<evidence type="ECO:0000256" key="5">
    <source>
        <dbReference type="ARBA" id="ARBA00022692"/>
    </source>
</evidence>
<dbReference type="GO" id="GO:0005886">
    <property type="term" value="C:plasma membrane"/>
    <property type="evidence" value="ECO:0007669"/>
    <property type="project" value="UniProtKB-SubCell"/>
</dbReference>
<dbReference type="InterPro" id="IPR018385">
    <property type="entry name" value="C4_dicarb_anaerob_car-like"/>
</dbReference>
<feature type="transmembrane region" description="Helical" evidence="8">
    <location>
        <begin position="135"/>
        <end position="155"/>
    </location>
</feature>
<gene>
    <name evidence="9" type="ORF">GBM96_06700</name>
</gene>
<dbReference type="GO" id="GO:0015556">
    <property type="term" value="F:C4-dicarboxylate transmembrane transporter activity"/>
    <property type="evidence" value="ECO:0007669"/>
    <property type="project" value="InterPro"/>
</dbReference>
<organism evidence="9 10">
    <name type="scientific">Sutterella seckii</name>
    <dbReference type="NCBI Taxonomy" id="1944635"/>
    <lineage>
        <taxon>Bacteria</taxon>
        <taxon>Pseudomonadati</taxon>
        <taxon>Pseudomonadota</taxon>
        <taxon>Betaproteobacteria</taxon>
        <taxon>Burkholderiales</taxon>
        <taxon>Sutterellaceae</taxon>
        <taxon>Sutterella</taxon>
    </lineage>
</organism>
<protein>
    <submittedName>
        <fullName evidence="9">Anaerobic C4-dicarboxylate transporter DcuC</fullName>
    </submittedName>
</protein>
<keyword evidence="3" id="KW-0813">Transport</keyword>
<dbReference type="RefSeq" id="WP_152157022.1">
    <property type="nucleotide sequence ID" value="NZ_WEHW01000020.1"/>
</dbReference>
<name>A0AAI9SCG6_9BURK</name>
<evidence type="ECO:0000256" key="7">
    <source>
        <dbReference type="ARBA" id="ARBA00023136"/>
    </source>
</evidence>
<comment type="subcellular location">
    <subcellularLocation>
        <location evidence="1">Cell membrane</location>
        <topology evidence="1">Multi-pass membrane protein</topology>
    </subcellularLocation>
</comment>
<keyword evidence="6 8" id="KW-1133">Transmembrane helix</keyword>
<evidence type="ECO:0000256" key="1">
    <source>
        <dbReference type="ARBA" id="ARBA00004651"/>
    </source>
</evidence>
<feature type="transmembrane region" description="Helical" evidence="8">
    <location>
        <begin position="175"/>
        <end position="201"/>
    </location>
</feature>
<accession>A0AAI9SCG6</accession>
<dbReference type="NCBIfam" id="NF037994">
    <property type="entry name" value="DcuC_1"/>
    <property type="match status" value="1"/>
</dbReference>
<reference evidence="9 10" key="1">
    <citation type="submission" date="2019-10" db="EMBL/GenBank/DDBJ databases">
        <title>Genome diversity of Sutterella seckii.</title>
        <authorList>
            <person name="Chaplin A.V."/>
            <person name="Sokolova S.R."/>
            <person name="Mosin K.A."/>
            <person name="Ivanova E.L."/>
            <person name="Kochetkova T.O."/>
            <person name="Goltsov A.Y."/>
            <person name="Trofimov D.Y."/>
            <person name="Efimov B.A."/>
        </authorList>
    </citation>
    <scope>NUCLEOTIDE SEQUENCE [LARGE SCALE GENOMIC DNA]</scope>
    <source>
        <strain evidence="9 10">ASD3426</strain>
    </source>
</reference>
<dbReference type="EMBL" id="WEHW01000020">
    <property type="protein sequence ID" value="KAB7651137.1"/>
    <property type="molecule type" value="Genomic_DNA"/>
</dbReference>
<comment type="similarity">
    <text evidence="2">Belongs to the DcuC/DcuD transporter (TC 2.A.61) family.</text>
</comment>
<feature type="transmembrane region" description="Helical" evidence="8">
    <location>
        <begin position="29"/>
        <end position="48"/>
    </location>
</feature>
<feature type="transmembrane region" description="Helical" evidence="8">
    <location>
        <begin position="231"/>
        <end position="250"/>
    </location>
</feature>
<dbReference type="NCBIfam" id="TIGR00771">
    <property type="entry name" value="DcuC"/>
    <property type="match status" value="1"/>
</dbReference>
<evidence type="ECO:0000256" key="6">
    <source>
        <dbReference type="ARBA" id="ARBA00022989"/>
    </source>
</evidence>
<dbReference type="Proteomes" id="UP000469462">
    <property type="component" value="Unassembled WGS sequence"/>
</dbReference>
<evidence type="ECO:0000313" key="9">
    <source>
        <dbReference type="EMBL" id="KAB7651137.1"/>
    </source>
</evidence>
<sequence>MATWSMCVALVVTVGAVWALIKRYETRLVLLTAGLLMAVLSLEPMIAFKQFDKSMTNGSLIIAICSAMGFASVVALTKCDVHLVALLTKPLRKLGLLLLPACMLVVSFISIAIPSTSGLVASVGPTVIPLLIRAGFHPAMAAAAVVGSITMAYLSPGVAHNAFVSKLADIPIIEFIGRFMPITVGAALGAIVLMVVVCLIYRDFRREGFGETEGAGANGGKTAELPEKPNILFALAPMLPVVILVCANIWAPQMKMSVATAMLIGAIYAIAVTRTNPADVTKKFFDGMGSGYAKIIGIIIAAGVFAAGLRACGVIDAFVNYLTHANEIAKLGAAAGPYLMALVTGSGDAAAFAFNEAVTPHAASFGMTIDGLGYLAAISGNFGRLSSPLAGGMIIAAGIAGVSPFAIVKRTAPVMFILLVAVYILS</sequence>
<evidence type="ECO:0000256" key="8">
    <source>
        <dbReference type="SAM" id="Phobius"/>
    </source>
</evidence>
<evidence type="ECO:0000313" key="10">
    <source>
        <dbReference type="Proteomes" id="UP000469462"/>
    </source>
</evidence>
<dbReference type="PANTHER" id="PTHR42002">
    <property type="entry name" value="ANAEROBIC C4-DICARBOXYLATE TRANSPORTER DCUC-RELATED"/>
    <property type="match status" value="1"/>
</dbReference>
<comment type="caution">
    <text evidence="9">The sequence shown here is derived from an EMBL/GenBank/DDBJ whole genome shotgun (WGS) entry which is preliminary data.</text>
</comment>
<dbReference type="PANTHER" id="PTHR42002:SF2">
    <property type="entry name" value="ANAEROBIC C4-DICARBOXYLATE TRANSPORTER DCUC-RELATED"/>
    <property type="match status" value="1"/>
</dbReference>
<dbReference type="AlphaFoldDB" id="A0AAI9SCG6"/>
<keyword evidence="5 8" id="KW-0812">Transmembrane</keyword>
<keyword evidence="7 8" id="KW-0472">Membrane</keyword>
<dbReference type="InterPro" id="IPR004669">
    <property type="entry name" value="C4_dicarb_anaerob_car"/>
</dbReference>
<keyword evidence="4" id="KW-1003">Cell membrane</keyword>
<feature type="transmembrane region" description="Helical" evidence="8">
    <location>
        <begin position="295"/>
        <end position="319"/>
    </location>
</feature>
<evidence type="ECO:0000256" key="3">
    <source>
        <dbReference type="ARBA" id="ARBA00022448"/>
    </source>
</evidence>
<keyword evidence="10" id="KW-1185">Reference proteome</keyword>
<feature type="transmembrane region" description="Helical" evidence="8">
    <location>
        <begin position="60"/>
        <end position="77"/>
    </location>
</feature>
<dbReference type="Pfam" id="PF03606">
    <property type="entry name" value="DcuC"/>
    <property type="match status" value="1"/>
</dbReference>
<proteinExistence type="inferred from homology"/>
<feature type="transmembrane region" description="Helical" evidence="8">
    <location>
        <begin position="389"/>
        <end position="408"/>
    </location>
</feature>